<evidence type="ECO:0000313" key="3">
    <source>
        <dbReference type="Proteomes" id="UP001551695"/>
    </source>
</evidence>
<keyword evidence="1" id="KW-1133">Transmembrane helix</keyword>
<name>A0ABV3FUN5_9NOCA</name>
<protein>
    <submittedName>
        <fullName evidence="2">Uncharacterized protein</fullName>
    </submittedName>
</protein>
<reference evidence="2 3" key="1">
    <citation type="submission" date="2024-06" db="EMBL/GenBank/DDBJ databases">
        <title>The Natural Products Discovery Center: Release of the First 8490 Sequenced Strains for Exploring Actinobacteria Biosynthetic Diversity.</title>
        <authorList>
            <person name="Kalkreuter E."/>
            <person name="Kautsar S.A."/>
            <person name="Yang D."/>
            <person name="Bader C.D."/>
            <person name="Teijaro C.N."/>
            <person name="Fluegel L."/>
            <person name="Davis C.M."/>
            <person name="Simpson J.R."/>
            <person name="Lauterbach L."/>
            <person name="Steele A.D."/>
            <person name="Gui C."/>
            <person name="Meng S."/>
            <person name="Li G."/>
            <person name="Viehrig K."/>
            <person name="Ye F."/>
            <person name="Su P."/>
            <person name="Kiefer A.F."/>
            <person name="Nichols A."/>
            <person name="Cepeda A.J."/>
            <person name="Yan W."/>
            <person name="Fan B."/>
            <person name="Jiang Y."/>
            <person name="Adhikari A."/>
            <person name="Zheng C.-J."/>
            <person name="Schuster L."/>
            <person name="Cowan T.M."/>
            <person name="Smanski M.J."/>
            <person name="Chevrette M.G."/>
            <person name="De Carvalho L.P.S."/>
            <person name="Shen B."/>
        </authorList>
    </citation>
    <scope>NUCLEOTIDE SEQUENCE [LARGE SCALE GENOMIC DNA]</scope>
    <source>
        <strain evidence="2 3">NPDC050403</strain>
    </source>
</reference>
<dbReference type="Proteomes" id="UP001551695">
    <property type="component" value="Unassembled WGS sequence"/>
</dbReference>
<gene>
    <name evidence="2" type="ORF">AB0I48_16370</name>
</gene>
<feature type="transmembrane region" description="Helical" evidence="1">
    <location>
        <begin position="107"/>
        <end position="126"/>
    </location>
</feature>
<feature type="transmembrane region" description="Helical" evidence="1">
    <location>
        <begin position="68"/>
        <end position="95"/>
    </location>
</feature>
<dbReference type="EMBL" id="JBFAKC010000006">
    <property type="protein sequence ID" value="MEV0709135.1"/>
    <property type="molecule type" value="Genomic_DNA"/>
</dbReference>
<accession>A0ABV3FUN5</accession>
<evidence type="ECO:0000313" key="2">
    <source>
        <dbReference type="EMBL" id="MEV0709135.1"/>
    </source>
</evidence>
<organism evidence="2 3">
    <name type="scientific">Nocardia aurea</name>
    <dbReference type="NCBI Taxonomy" id="2144174"/>
    <lineage>
        <taxon>Bacteria</taxon>
        <taxon>Bacillati</taxon>
        <taxon>Actinomycetota</taxon>
        <taxon>Actinomycetes</taxon>
        <taxon>Mycobacteriales</taxon>
        <taxon>Nocardiaceae</taxon>
        <taxon>Nocardia</taxon>
    </lineage>
</organism>
<keyword evidence="3" id="KW-1185">Reference proteome</keyword>
<evidence type="ECO:0000256" key="1">
    <source>
        <dbReference type="SAM" id="Phobius"/>
    </source>
</evidence>
<feature type="transmembrane region" description="Helical" evidence="1">
    <location>
        <begin position="25"/>
        <end position="48"/>
    </location>
</feature>
<keyword evidence="1" id="KW-0472">Membrane</keyword>
<dbReference type="RefSeq" id="WP_109528516.1">
    <property type="nucleotide sequence ID" value="NZ_JBFAKC010000006.1"/>
</dbReference>
<feature type="transmembrane region" description="Helical" evidence="1">
    <location>
        <begin position="138"/>
        <end position="156"/>
    </location>
</feature>
<sequence length="166" mass="16866">MTATVDKRPGASGAAGDRPARIPAVALMTVLVLSGLFTLVFEVLYLPVYLGSGSLPAPEPEVVAAPAGLASVLTEGAVAFPITALLAAVLNVALVAAMRTLTDRPGIALLPVLAWAVGFFACSVSGPGGDIMLISDWPTLLLLVCGLGPPLAYTYLRTGPQASRPS</sequence>
<keyword evidence="1" id="KW-0812">Transmembrane</keyword>
<proteinExistence type="predicted"/>
<comment type="caution">
    <text evidence="2">The sequence shown here is derived from an EMBL/GenBank/DDBJ whole genome shotgun (WGS) entry which is preliminary data.</text>
</comment>